<proteinExistence type="predicted"/>
<organism evidence="1 2">
    <name type="scientific">Blastococcus deserti</name>
    <dbReference type="NCBI Taxonomy" id="2259033"/>
    <lineage>
        <taxon>Bacteria</taxon>
        <taxon>Bacillati</taxon>
        <taxon>Actinomycetota</taxon>
        <taxon>Actinomycetes</taxon>
        <taxon>Geodermatophilales</taxon>
        <taxon>Geodermatophilaceae</taxon>
        <taxon>Blastococcus</taxon>
    </lineage>
</organism>
<reference evidence="2" key="1">
    <citation type="journal article" date="2019" name="Int. J. Syst. Evol. Microbiol.">
        <title>The Global Catalogue of Microorganisms (GCM) 10K type strain sequencing project: providing services to taxonomists for standard genome sequencing and annotation.</title>
        <authorList>
            <consortium name="The Broad Institute Genomics Platform"/>
            <consortium name="The Broad Institute Genome Sequencing Center for Infectious Disease"/>
            <person name="Wu L."/>
            <person name="Ma J."/>
        </authorList>
    </citation>
    <scope>NUCLEOTIDE SEQUENCE [LARGE SCALE GENOMIC DNA]</scope>
    <source>
        <strain evidence="2">JCM 3338</strain>
    </source>
</reference>
<name>A0ABW4XCM8_9ACTN</name>
<dbReference type="Proteomes" id="UP001597402">
    <property type="component" value="Unassembled WGS sequence"/>
</dbReference>
<dbReference type="RefSeq" id="WP_376878445.1">
    <property type="nucleotide sequence ID" value="NZ_JBHUHP010000016.1"/>
</dbReference>
<sequence>MTMTAPQVLMTTRASWHRLAEHVLAAGQFAAQGTIRLRPYPGGFATTVGFGDRQLAVAGDELLVIRHDAVRSERLTTLGRAARFAGVELGLRGSYPPATSADPDAPLPVDPTAARWLADWFALGDAALRRFAEEVGEPMEPVLWPEHFDLGVVLEAVNYGCSPGDAALPEPYLYVGPHEGRPSVDPFWNAAFGAAFGAHHIVTTDDAVAFFSEGRRQVLRDRSRT</sequence>
<comment type="caution">
    <text evidence="1">The sequence shown here is derived from an EMBL/GenBank/DDBJ whole genome shotgun (WGS) entry which is preliminary data.</text>
</comment>
<keyword evidence="2" id="KW-1185">Reference proteome</keyword>
<accession>A0ABW4XCM8</accession>
<evidence type="ECO:0000313" key="2">
    <source>
        <dbReference type="Proteomes" id="UP001597402"/>
    </source>
</evidence>
<gene>
    <name evidence="1" type="ORF">ACFSHS_16525</name>
</gene>
<protein>
    <submittedName>
        <fullName evidence="1">Uncharacterized protein</fullName>
    </submittedName>
</protein>
<dbReference type="EMBL" id="JBHUHP010000016">
    <property type="protein sequence ID" value="MFD2093172.1"/>
    <property type="molecule type" value="Genomic_DNA"/>
</dbReference>
<evidence type="ECO:0000313" key="1">
    <source>
        <dbReference type="EMBL" id="MFD2093172.1"/>
    </source>
</evidence>